<dbReference type="GO" id="GO:0016020">
    <property type="term" value="C:membrane"/>
    <property type="evidence" value="ECO:0007669"/>
    <property type="project" value="UniProtKB-SubCell"/>
</dbReference>
<protein>
    <submittedName>
        <fullName evidence="7">Predicted PurR-regulated permease PerM</fullName>
    </submittedName>
</protein>
<dbReference type="InterPro" id="IPR002549">
    <property type="entry name" value="AI-2E-like"/>
</dbReference>
<evidence type="ECO:0000256" key="3">
    <source>
        <dbReference type="ARBA" id="ARBA00022692"/>
    </source>
</evidence>
<evidence type="ECO:0000256" key="1">
    <source>
        <dbReference type="ARBA" id="ARBA00004141"/>
    </source>
</evidence>
<sequence>MSDRSSKWLRRFTIFFIILLSLLLLAWLFPYYDGVLIVMGKVLLPFLLALVLSLLLHPLVHVIEDLGLSRTISILVIFVLFFSLTAFGLYKGIPRLLDQLKLLNEHLPYLVESYQDWTKQLYAQTEKLPDGLHHEVDARFASFEEWVSGRVLALLAGLSGIFNMIVLLAVVPVMTFYFLKDYKSIGKALVFLLPSQWHEESNRLVRELNHSLGGYIRGQLLISLFVGVLATAGFWLIDLPYPLVLGLIAGLTNIIPYFGPLLGAGPAVIVALTVSVNTLLFTLAVILIIQLVEGNLLSPYIMGKSIHIHPLFIILALLVGGEVAGIPGLILAVPVLTCLKVVASEIRTGRLNVDR</sequence>
<dbReference type="GO" id="GO:0055085">
    <property type="term" value="P:transmembrane transport"/>
    <property type="evidence" value="ECO:0007669"/>
    <property type="project" value="TreeGrafter"/>
</dbReference>
<dbReference type="STRING" id="240303.SAMN05421677_11011"/>
<name>A0A1H0NZH3_HALAD</name>
<accession>A0A1H0NZH3</accession>
<comment type="subcellular location">
    <subcellularLocation>
        <location evidence="1">Membrane</location>
        <topology evidence="1">Multi-pass membrane protein</topology>
    </subcellularLocation>
</comment>
<evidence type="ECO:0000256" key="5">
    <source>
        <dbReference type="ARBA" id="ARBA00023136"/>
    </source>
</evidence>
<feature type="transmembrane region" description="Helical" evidence="6">
    <location>
        <begin position="312"/>
        <end position="342"/>
    </location>
</feature>
<comment type="similarity">
    <text evidence="2">Belongs to the autoinducer-2 exporter (AI-2E) (TC 2.A.86) family.</text>
</comment>
<evidence type="ECO:0000256" key="2">
    <source>
        <dbReference type="ARBA" id="ARBA00009773"/>
    </source>
</evidence>
<dbReference type="RefSeq" id="WP_089652617.1">
    <property type="nucleotide sequence ID" value="NZ_FNIZ01000010.1"/>
</dbReference>
<evidence type="ECO:0000256" key="6">
    <source>
        <dbReference type="SAM" id="Phobius"/>
    </source>
</evidence>
<dbReference type="OrthoDB" id="9793390at2"/>
<feature type="transmembrane region" description="Helical" evidence="6">
    <location>
        <begin position="35"/>
        <end position="60"/>
    </location>
</feature>
<feature type="transmembrane region" description="Helical" evidence="6">
    <location>
        <begin position="220"/>
        <end position="237"/>
    </location>
</feature>
<keyword evidence="5 6" id="KW-0472">Membrane</keyword>
<dbReference type="PANTHER" id="PTHR21716:SF15">
    <property type="entry name" value="TRANSPORT PROTEIN YRRI-RELATED"/>
    <property type="match status" value="1"/>
</dbReference>
<proteinExistence type="inferred from homology"/>
<feature type="transmembrane region" description="Helical" evidence="6">
    <location>
        <begin position="72"/>
        <end position="93"/>
    </location>
</feature>
<keyword evidence="3 6" id="KW-0812">Transmembrane</keyword>
<dbReference type="Pfam" id="PF01594">
    <property type="entry name" value="AI-2E_transport"/>
    <property type="match status" value="1"/>
</dbReference>
<dbReference type="EMBL" id="FNIZ01000010">
    <property type="protein sequence ID" value="SDO97906.1"/>
    <property type="molecule type" value="Genomic_DNA"/>
</dbReference>
<keyword evidence="4 6" id="KW-1133">Transmembrane helix</keyword>
<feature type="transmembrane region" description="Helical" evidence="6">
    <location>
        <begin position="269"/>
        <end position="292"/>
    </location>
</feature>
<organism evidence="7 8">
    <name type="scientific">Halobacillus aidingensis</name>
    <dbReference type="NCBI Taxonomy" id="240303"/>
    <lineage>
        <taxon>Bacteria</taxon>
        <taxon>Bacillati</taxon>
        <taxon>Bacillota</taxon>
        <taxon>Bacilli</taxon>
        <taxon>Bacillales</taxon>
        <taxon>Bacillaceae</taxon>
        <taxon>Halobacillus</taxon>
    </lineage>
</organism>
<gene>
    <name evidence="7" type="ORF">SAMN05421677_11011</name>
</gene>
<evidence type="ECO:0000313" key="7">
    <source>
        <dbReference type="EMBL" id="SDO97906.1"/>
    </source>
</evidence>
<feature type="transmembrane region" description="Helical" evidence="6">
    <location>
        <begin position="12"/>
        <end position="29"/>
    </location>
</feature>
<reference evidence="8" key="1">
    <citation type="submission" date="2016-10" db="EMBL/GenBank/DDBJ databases">
        <authorList>
            <person name="Varghese N."/>
            <person name="Submissions S."/>
        </authorList>
    </citation>
    <scope>NUCLEOTIDE SEQUENCE [LARGE SCALE GENOMIC DNA]</scope>
    <source>
        <strain evidence="8">CGMCC 1.3703</strain>
    </source>
</reference>
<dbReference type="Proteomes" id="UP000198860">
    <property type="component" value="Unassembled WGS sequence"/>
</dbReference>
<keyword evidence="8" id="KW-1185">Reference proteome</keyword>
<feature type="transmembrane region" description="Helical" evidence="6">
    <location>
        <begin position="151"/>
        <end position="179"/>
    </location>
</feature>
<evidence type="ECO:0000256" key="4">
    <source>
        <dbReference type="ARBA" id="ARBA00022989"/>
    </source>
</evidence>
<evidence type="ECO:0000313" key="8">
    <source>
        <dbReference type="Proteomes" id="UP000198860"/>
    </source>
</evidence>
<dbReference type="AlphaFoldDB" id="A0A1H0NZH3"/>
<dbReference type="PANTHER" id="PTHR21716">
    <property type="entry name" value="TRANSMEMBRANE PROTEIN"/>
    <property type="match status" value="1"/>
</dbReference>
<feature type="transmembrane region" description="Helical" evidence="6">
    <location>
        <begin position="243"/>
        <end position="262"/>
    </location>
</feature>